<dbReference type="AlphaFoldDB" id="A0A0A9GVC5"/>
<sequence>MQKYYFMHCFPHKNGKYKSLPFNCILFMIFLNNNQYKLSMENISFFLLHRNMQIQYHSILAIHLSNPEVNMFILKKFLQKTIQNRKIRKGSKHLKTFYGNRYRIRQLLNKIGICHSSIFQAPAEECCSRFMRIGNMCPTSPHIKHSYENKVSFLSNKQCRYQVNPRLYF</sequence>
<reference evidence="1" key="1">
    <citation type="submission" date="2014-09" db="EMBL/GenBank/DDBJ databases">
        <authorList>
            <person name="Magalhaes I.L.F."/>
            <person name="Oliveira U."/>
            <person name="Santos F.R."/>
            <person name="Vidigal T.H.D.A."/>
            <person name="Brescovit A.D."/>
            <person name="Santos A.J."/>
        </authorList>
    </citation>
    <scope>NUCLEOTIDE SEQUENCE</scope>
    <source>
        <tissue evidence="1">Shoot tissue taken approximately 20 cm above the soil surface</tissue>
    </source>
</reference>
<dbReference type="EMBL" id="GBRH01168931">
    <property type="protein sequence ID" value="JAE28965.1"/>
    <property type="molecule type" value="Transcribed_RNA"/>
</dbReference>
<proteinExistence type="predicted"/>
<accession>A0A0A9GVC5</accession>
<evidence type="ECO:0000313" key="1">
    <source>
        <dbReference type="EMBL" id="JAE28965.1"/>
    </source>
</evidence>
<reference evidence="1" key="2">
    <citation type="journal article" date="2015" name="Data Brief">
        <title>Shoot transcriptome of the giant reed, Arundo donax.</title>
        <authorList>
            <person name="Barrero R.A."/>
            <person name="Guerrero F.D."/>
            <person name="Moolhuijzen P."/>
            <person name="Goolsby J.A."/>
            <person name="Tidwell J."/>
            <person name="Bellgard S.E."/>
            <person name="Bellgard M.I."/>
        </authorList>
    </citation>
    <scope>NUCLEOTIDE SEQUENCE</scope>
    <source>
        <tissue evidence="1">Shoot tissue taken approximately 20 cm above the soil surface</tissue>
    </source>
</reference>
<protein>
    <submittedName>
        <fullName evidence="1">Uncharacterized protein</fullName>
    </submittedName>
</protein>
<organism evidence="1">
    <name type="scientific">Arundo donax</name>
    <name type="common">Giant reed</name>
    <name type="synonym">Donax arundinaceus</name>
    <dbReference type="NCBI Taxonomy" id="35708"/>
    <lineage>
        <taxon>Eukaryota</taxon>
        <taxon>Viridiplantae</taxon>
        <taxon>Streptophyta</taxon>
        <taxon>Embryophyta</taxon>
        <taxon>Tracheophyta</taxon>
        <taxon>Spermatophyta</taxon>
        <taxon>Magnoliopsida</taxon>
        <taxon>Liliopsida</taxon>
        <taxon>Poales</taxon>
        <taxon>Poaceae</taxon>
        <taxon>PACMAD clade</taxon>
        <taxon>Arundinoideae</taxon>
        <taxon>Arundineae</taxon>
        <taxon>Arundo</taxon>
    </lineage>
</organism>
<name>A0A0A9GVC5_ARUDO</name>